<comment type="caution">
    <text evidence="1">The sequence shown here is derived from an EMBL/GenBank/DDBJ whole genome shotgun (WGS) entry which is preliminary data.</text>
</comment>
<dbReference type="AlphaFoldDB" id="A0ABD3FWC1"/>
<reference evidence="1 2" key="1">
    <citation type="submission" date="2024-09" db="EMBL/GenBank/DDBJ databases">
        <title>Genome sequencing and assembly of Phytophthora oleae, isolate VK10A, causative agent of rot of olive drupes.</title>
        <authorList>
            <person name="Conti Taguali S."/>
            <person name="Riolo M."/>
            <person name="La Spada F."/>
            <person name="Cacciola S.O."/>
            <person name="Dionisio G."/>
        </authorList>
    </citation>
    <scope>NUCLEOTIDE SEQUENCE [LARGE SCALE GENOMIC DNA]</scope>
    <source>
        <strain evidence="1 2">VK10A</strain>
    </source>
</reference>
<evidence type="ECO:0000313" key="2">
    <source>
        <dbReference type="Proteomes" id="UP001632037"/>
    </source>
</evidence>
<evidence type="ECO:0000313" key="1">
    <source>
        <dbReference type="EMBL" id="KAL3671053.1"/>
    </source>
</evidence>
<dbReference type="EMBL" id="JBIMZQ010000006">
    <property type="protein sequence ID" value="KAL3671053.1"/>
    <property type="molecule type" value="Genomic_DNA"/>
</dbReference>
<dbReference type="Proteomes" id="UP001632037">
    <property type="component" value="Unassembled WGS sequence"/>
</dbReference>
<name>A0ABD3FWC1_9STRA</name>
<keyword evidence="2" id="KW-1185">Reference proteome</keyword>
<gene>
    <name evidence="1" type="ORF">V7S43_004236</name>
</gene>
<sequence length="163" mass="17152">MLSSSFRKSPYVLVDYYSDNDCNVLSQTFAFLADGKCHEFYDVSRVTSQRTTVYANGRVTIEGPSSHGSGNEPCSSAYEVQVDQPAANINTGTCIQTTGQMSKKYYSVGTSPPTDTAAASSSTDTTNSVTNATTTASSAEATSILSSATLLIGAVVSTMVMVF</sequence>
<protein>
    <submittedName>
        <fullName evidence="1">Uncharacterized protein</fullName>
    </submittedName>
</protein>
<accession>A0ABD3FWC1</accession>
<proteinExistence type="predicted"/>
<organism evidence="1 2">
    <name type="scientific">Phytophthora oleae</name>
    <dbReference type="NCBI Taxonomy" id="2107226"/>
    <lineage>
        <taxon>Eukaryota</taxon>
        <taxon>Sar</taxon>
        <taxon>Stramenopiles</taxon>
        <taxon>Oomycota</taxon>
        <taxon>Peronosporomycetes</taxon>
        <taxon>Peronosporales</taxon>
        <taxon>Peronosporaceae</taxon>
        <taxon>Phytophthora</taxon>
    </lineage>
</organism>